<keyword evidence="5" id="KW-0411">Iron-sulfur</keyword>
<dbReference type="InterPro" id="IPR006478">
    <property type="entry name" value="Formate_DH_asu"/>
</dbReference>
<evidence type="ECO:0000256" key="4">
    <source>
        <dbReference type="ARBA" id="ARBA00023004"/>
    </source>
</evidence>
<dbReference type="InterPro" id="IPR006655">
    <property type="entry name" value="Mopterin_OxRdtase_prok_CS"/>
</dbReference>
<dbReference type="InterPro" id="IPR027467">
    <property type="entry name" value="MopterinOxRdtase_cofactor_BS"/>
</dbReference>
<dbReference type="InterPro" id="IPR006656">
    <property type="entry name" value="Mopterin_OxRdtase"/>
</dbReference>
<dbReference type="GO" id="GO:0043546">
    <property type="term" value="F:molybdopterin cofactor binding"/>
    <property type="evidence" value="ECO:0007669"/>
    <property type="project" value="InterPro"/>
</dbReference>
<dbReference type="SUPFAM" id="SSF53706">
    <property type="entry name" value="Formate dehydrogenase/DMSO reductase, domains 1-3"/>
    <property type="match status" value="1"/>
</dbReference>
<dbReference type="InterPro" id="IPR006963">
    <property type="entry name" value="Mopterin_OxRdtase_4Fe-4S_dom"/>
</dbReference>
<evidence type="ECO:0000259" key="6">
    <source>
        <dbReference type="PROSITE" id="PS51669"/>
    </source>
</evidence>
<dbReference type="Pfam" id="PF04879">
    <property type="entry name" value="Molybdop_Fe4S4"/>
    <property type="match status" value="1"/>
</dbReference>
<dbReference type="Gene3D" id="2.40.40.20">
    <property type="match status" value="1"/>
</dbReference>
<keyword evidence="4" id="KW-0408">Iron</keyword>
<dbReference type="NCBIfam" id="TIGR01591">
    <property type="entry name" value="Fdh-alpha"/>
    <property type="match status" value="1"/>
</dbReference>
<feature type="domain" description="4Fe-4S Mo/W bis-MGD-type" evidence="6">
    <location>
        <begin position="13"/>
        <end position="69"/>
    </location>
</feature>
<dbReference type="Gene3D" id="2.20.25.90">
    <property type="entry name" value="ADC-like domains"/>
    <property type="match status" value="1"/>
</dbReference>
<dbReference type="GO" id="GO:0046872">
    <property type="term" value="F:metal ion binding"/>
    <property type="evidence" value="ECO:0007669"/>
    <property type="project" value="UniProtKB-KW"/>
</dbReference>
<dbReference type="InterPro" id="IPR009010">
    <property type="entry name" value="Asp_de-COase-like_dom_sf"/>
</dbReference>
<keyword evidence="3" id="KW-0479">Metal-binding</keyword>
<keyword evidence="2" id="KW-0004">4Fe-4S</keyword>
<dbReference type="SUPFAM" id="SSF50692">
    <property type="entry name" value="ADC-like"/>
    <property type="match status" value="1"/>
</dbReference>
<dbReference type="GO" id="GO:0008863">
    <property type="term" value="F:formate dehydrogenase (NAD+) activity"/>
    <property type="evidence" value="ECO:0007669"/>
    <property type="project" value="InterPro"/>
</dbReference>
<dbReference type="EMBL" id="GG745594">
    <property type="protein sequence ID" value="EFD92448.1"/>
    <property type="molecule type" value="Genomic_DNA"/>
</dbReference>
<dbReference type="Pfam" id="PF00384">
    <property type="entry name" value="Molybdopterin"/>
    <property type="match status" value="1"/>
</dbReference>
<accession>D6GWG3</accession>
<dbReference type="Gene3D" id="3.40.50.740">
    <property type="match status" value="1"/>
</dbReference>
<dbReference type="Proteomes" id="UP000009376">
    <property type="component" value="Unassembled WGS sequence"/>
</dbReference>
<gene>
    <name evidence="7" type="ORF">BJBARM5_1126</name>
</gene>
<reference evidence="7 8" key="1">
    <citation type="journal article" date="2010" name="Proc. Natl. Acad. Sci. U.S.A.">
        <title>Enigmatic, ultrasmall, uncultivated Archaea.</title>
        <authorList>
            <person name="Baker B.J."/>
            <person name="Comolli L.R."/>
            <person name="Dick G.J."/>
            <person name="Hauser L.J."/>
            <person name="Hyatt D."/>
            <person name="Dill B.D."/>
            <person name="Land M.L."/>
            <person name="Verberkmoes N.C."/>
            <person name="Hettich R.L."/>
            <person name="Banfield J.F."/>
        </authorList>
    </citation>
    <scope>NUCLEOTIDE SEQUENCE [LARGE SCALE GENOMIC DNA]</scope>
</reference>
<sequence>MTNINVNILSRTNIIMKSICPFCGVGCGLELMTANNVVVSVKPDPEHVVSRGHICGKGSVAHEALTAWDRLYYPLKKVKGQLERTSWDDSIKYTIESIKNIQKKYGNDSVAFYGGCQNSLEEGYLFQKLARALGTNNVDSCARVCHDPSAKALKEIVGIGAGSNSATEIPKAKVVVVAGESITDSHPVLIQYFLEAKKNGAKIILIDPRTTRLAGFADLHLKVKPMSDIFLFNAVGNYLIQHSMIKQDFIDSRTEGYEEYKENVSKYTIELAAEQTGLAEKDIIAFAKYVSEDRVIFSWGLGLTQSTGTKGIKSYLSLPLLTGNFGKEGAGAIVYRGQTNVQGSGDLIKPDVFPNGEMNDANSEALSRIWGFKPPICKGSSIPETFYGSKKIKALFIMGYNPVRTLPDRDKVKEFLGSLEFLVVQDIFMTDTAGYADVVLPAAAWAEKEGSVSSLDRLVKWRFKAVDPPGIARPDYEILSDLAKAAGYNFSANPKELFEEMKKVATVYSHLNIEDVMDYTKDSRYPNGELHLYEEKFATKSGKAKFVPVDAEKHNDGLILVTGRTVTRYNSDEVVNRIPGMQGYNLKLWINPADAKNIGIEDGTMVKLKSKSGEMDITAKITDDVIPGVVFTYMHNPRINDIVSPEFDDETHTPKYKYTPVTVTK</sequence>
<dbReference type="PANTHER" id="PTHR43105:SF10">
    <property type="entry name" value="NADH-QUINONE OXIDOREDUCTASE SUBUNIT G"/>
    <property type="match status" value="1"/>
</dbReference>
<dbReference type="GO" id="GO:0016020">
    <property type="term" value="C:membrane"/>
    <property type="evidence" value="ECO:0007669"/>
    <property type="project" value="TreeGrafter"/>
</dbReference>
<protein>
    <submittedName>
        <fullName evidence="7">Formate dehydrogenase subunit alpha</fullName>
    </submittedName>
</protein>
<dbReference type="GO" id="GO:0051539">
    <property type="term" value="F:4 iron, 4 sulfur cluster binding"/>
    <property type="evidence" value="ECO:0007669"/>
    <property type="project" value="UniProtKB-KW"/>
</dbReference>
<evidence type="ECO:0000256" key="3">
    <source>
        <dbReference type="ARBA" id="ARBA00022723"/>
    </source>
</evidence>
<dbReference type="SMART" id="SM00926">
    <property type="entry name" value="Molybdop_Fe4S4"/>
    <property type="match status" value="1"/>
</dbReference>
<dbReference type="PROSITE" id="PS00490">
    <property type="entry name" value="MOLYBDOPTERIN_PROK_2"/>
    <property type="match status" value="1"/>
</dbReference>
<dbReference type="InterPro" id="IPR006657">
    <property type="entry name" value="MoPterin_dinucl-bd_dom"/>
</dbReference>
<comment type="similarity">
    <text evidence="1">Belongs to the prokaryotic molybdopterin-containing oxidoreductase family.</text>
</comment>
<evidence type="ECO:0000313" key="8">
    <source>
        <dbReference type="Proteomes" id="UP000009376"/>
    </source>
</evidence>
<dbReference type="PROSITE" id="PS51669">
    <property type="entry name" value="4FE4S_MOW_BIS_MGD"/>
    <property type="match status" value="1"/>
</dbReference>
<evidence type="ECO:0000313" key="7">
    <source>
        <dbReference type="EMBL" id="EFD92448.1"/>
    </source>
</evidence>
<dbReference type="GO" id="GO:0015942">
    <property type="term" value="P:formate metabolic process"/>
    <property type="evidence" value="ECO:0007669"/>
    <property type="project" value="InterPro"/>
</dbReference>
<dbReference type="Gene3D" id="3.40.228.10">
    <property type="entry name" value="Dimethylsulfoxide Reductase, domain 2"/>
    <property type="match status" value="1"/>
</dbReference>
<organism evidence="7 8">
    <name type="scientific">Candidatus Parvarchaeum acidophilus ARMAN-5</name>
    <dbReference type="NCBI Taxonomy" id="662762"/>
    <lineage>
        <taxon>Archaea</taxon>
        <taxon>Candidatus Parvarchaeota</taxon>
        <taxon>Candidatus Parvarchaeum</taxon>
    </lineage>
</organism>
<dbReference type="AlphaFoldDB" id="D6GWG3"/>
<name>D6GWG3_PARA5</name>
<dbReference type="PANTHER" id="PTHR43105">
    <property type="entry name" value="RESPIRATORY NITRATE REDUCTASE"/>
    <property type="match status" value="1"/>
</dbReference>
<dbReference type="Pfam" id="PF01568">
    <property type="entry name" value="Molydop_binding"/>
    <property type="match status" value="1"/>
</dbReference>
<dbReference type="InterPro" id="IPR050123">
    <property type="entry name" value="Prok_molybdopt-oxidoreductase"/>
</dbReference>
<proteinExistence type="inferred from homology"/>
<evidence type="ECO:0000256" key="5">
    <source>
        <dbReference type="ARBA" id="ARBA00023014"/>
    </source>
</evidence>
<evidence type="ECO:0000256" key="2">
    <source>
        <dbReference type="ARBA" id="ARBA00022485"/>
    </source>
</evidence>
<dbReference type="PROSITE" id="PS00551">
    <property type="entry name" value="MOLYBDOPTERIN_PROK_1"/>
    <property type="match status" value="1"/>
</dbReference>
<evidence type="ECO:0000256" key="1">
    <source>
        <dbReference type="ARBA" id="ARBA00010312"/>
    </source>
</evidence>